<sequence length="1012" mass="103792">MSKAIEENDKPLILASEDLNFGKSCVIKFQSGPFSDRPSTLTAPFEKSFHVDSIELCATRCFQDGCSSAKYEPETSSCLLAYEDKPVCDRSELRLRVKEVTGDMWIHCVNCYPEKMVVADVLSGNKTSEEEKEEEKNKSMLDKVVGAVSGVAHTVAEKVSGEKADTVLKHGCIVNFQTSPFSEMAEKIEFLPPFKTRYAHRCATKCFQEGCAAATFNPSTNDCSLGYGKFVKCINSPLVTTALELKETVTIHCISCIHHKPGEGGIDLVVLSPDDARIHVSESQDVPAEEAEGSGTEEATVSSAGTEEGSTVSGAKEETTVSGAEEGTTVSGTEEVTTESGTEEGSTVSGAEEETTVSGAEEGTTVSGTEEVTTESGTEEGSTVSGAEVSGEVNGGTLGEEGSGSFEGPGTGKISEVPLETGADGVKIPAGVSEEVGEEEGRVEVNGEKGEGKFKPSLPSGFSIDSGLGRAQVDGKIDENEGEKTTGTGEKEVTGEGETPPEKTAAAATEGTGVGSEPGAGESTTATPPESSTAAEESEFSTGATKGEEEGEATTASTEESASTETPSESTTAASETSTTGEEVSSTEGRSTEGTIHPAKEFEHTPLHPEGEEVEVESAEATTGKQEEGVTSPSKEAEATTAGEKATTEEEGPAFVQESPSEDEEKEEGLAISDDLKHREGILEKTLANASPKKPIESGESTTGATVSAEKPSAAESIDSPPTTGSPIEEEEAGKGTVTPVESTTGTTPAVTESEGESKVEGTTAAEETGVGEIDAMAAMDAEAALTTTTSPSGEGETSTTTTSEGTTSEESTTSAGELQHREGILEKALAAAHPSATTKEGEKSETTTVAAETGEESSTSTSEPTLESTVAASTEAAATEGAETTVASSTEGADTTVASSTEGGETTVASEGSSTVAPIGGMAASVDEKTKEEPKAVEEEMTEKGEVKEIGSEASLEGTSTSTPSESSSTSSPLSTTTVPSPADLAAIVHHEKGGAEFGQAEHKGAEKVLE</sequence>
<feature type="compositionally biased region" description="Low complexity" evidence="1">
    <location>
        <begin position="553"/>
        <end position="595"/>
    </location>
</feature>
<accession>A0AAN4ZGA3</accession>
<feature type="compositionally biased region" description="Low complexity" evidence="1">
    <location>
        <begin position="496"/>
        <end position="511"/>
    </location>
</feature>
<gene>
    <name evidence="2" type="ORF">PMAYCL1PPCAC_07360</name>
</gene>
<feature type="compositionally biased region" description="Low complexity" evidence="1">
    <location>
        <begin position="521"/>
        <end position="545"/>
    </location>
</feature>
<feature type="compositionally biased region" description="Low complexity" evidence="1">
    <location>
        <begin position="960"/>
        <end position="983"/>
    </location>
</feature>
<feature type="compositionally biased region" description="Polar residues" evidence="1">
    <location>
        <begin position="893"/>
        <end position="917"/>
    </location>
</feature>
<dbReference type="EMBL" id="BTRK01000002">
    <property type="protein sequence ID" value="GMR37165.1"/>
    <property type="molecule type" value="Genomic_DNA"/>
</dbReference>
<feature type="compositionally biased region" description="Basic and acidic residues" evidence="1">
    <location>
        <begin position="598"/>
        <end position="611"/>
    </location>
</feature>
<feature type="compositionally biased region" description="Basic and acidic residues" evidence="1">
    <location>
        <begin position="473"/>
        <end position="494"/>
    </location>
</feature>
<organism evidence="2 3">
    <name type="scientific">Pristionchus mayeri</name>
    <dbReference type="NCBI Taxonomy" id="1317129"/>
    <lineage>
        <taxon>Eukaryota</taxon>
        <taxon>Metazoa</taxon>
        <taxon>Ecdysozoa</taxon>
        <taxon>Nematoda</taxon>
        <taxon>Chromadorea</taxon>
        <taxon>Rhabditida</taxon>
        <taxon>Rhabditina</taxon>
        <taxon>Diplogasteromorpha</taxon>
        <taxon>Diplogasteroidea</taxon>
        <taxon>Neodiplogasteridae</taxon>
        <taxon>Pristionchus</taxon>
    </lineage>
</organism>
<feature type="compositionally biased region" description="Basic and acidic residues" evidence="1">
    <location>
        <begin position="990"/>
        <end position="1012"/>
    </location>
</feature>
<dbReference type="AlphaFoldDB" id="A0AAN4ZGA3"/>
<dbReference type="PANTHER" id="PTHR21583">
    <property type="entry name" value="ELYS PROTEIN"/>
    <property type="match status" value="1"/>
</dbReference>
<feature type="compositionally biased region" description="Low complexity" evidence="1">
    <location>
        <begin position="775"/>
        <end position="815"/>
    </location>
</feature>
<dbReference type="InterPro" id="IPR052620">
    <property type="entry name" value="ELYS/MEL-28_NucAsmblyFactor"/>
</dbReference>
<reference evidence="3" key="1">
    <citation type="submission" date="2022-10" db="EMBL/GenBank/DDBJ databases">
        <title>Genome assembly of Pristionchus species.</title>
        <authorList>
            <person name="Yoshida K."/>
            <person name="Sommer R.J."/>
        </authorList>
    </citation>
    <scope>NUCLEOTIDE SEQUENCE [LARGE SCALE GENOMIC DNA]</scope>
    <source>
        <strain evidence="3">RS5460</strain>
    </source>
</reference>
<name>A0AAN4ZGA3_9BILA</name>
<feature type="compositionally biased region" description="Basic and acidic residues" evidence="1">
    <location>
        <begin position="439"/>
        <end position="454"/>
    </location>
</feature>
<keyword evidence="3" id="KW-1185">Reference proteome</keyword>
<feature type="compositionally biased region" description="Basic and acidic residues" evidence="1">
    <location>
        <begin position="927"/>
        <end position="952"/>
    </location>
</feature>
<feature type="compositionally biased region" description="Low complexity" evidence="1">
    <location>
        <begin position="736"/>
        <end position="749"/>
    </location>
</feature>
<evidence type="ECO:0000313" key="3">
    <source>
        <dbReference type="Proteomes" id="UP001328107"/>
    </source>
</evidence>
<feature type="compositionally biased region" description="Polar residues" evidence="1">
    <location>
        <begin position="301"/>
        <end position="313"/>
    </location>
</feature>
<protein>
    <submittedName>
        <fullName evidence="2">Uncharacterized protein</fullName>
    </submittedName>
</protein>
<comment type="caution">
    <text evidence="2">The sequence shown here is derived from an EMBL/GenBank/DDBJ whole genome shotgun (WGS) entry which is preliminary data.</text>
</comment>
<feature type="region of interest" description="Disordered" evidence="1">
    <location>
        <begin position="282"/>
        <end position="1012"/>
    </location>
</feature>
<feature type="compositionally biased region" description="Low complexity" evidence="1">
    <location>
        <begin position="847"/>
        <end position="892"/>
    </location>
</feature>
<evidence type="ECO:0000256" key="1">
    <source>
        <dbReference type="SAM" id="MobiDB-lite"/>
    </source>
</evidence>
<dbReference type="PANTHER" id="PTHR21583:SF8">
    <property type="entry name" value="PROTEIN ELYS"/>
    <property type="match status" value="1"/>
</dbReference>
<dbReference type="Proteomes" id="UP001328107">
    <property type="component" value="Unassembled WGS sequence"/>
</dbReference>
<proteinExistence type="predicted"/>
<feature type="compositionally biased region" description="Gly residues" evidence="1">
    <location>
        <begin position="393"/>
        <end position="411"/>
    </location>
</feature>
<evidence type="ECO:0000313" key="2">
    <source>
        <dbReference type="EMBL" id="GMR37165.1"/>
    </source>
</evidence>
<feature type="compositionally biased region" description="Low complexity" evidence="1">
    <location>
        <begin position="322"/>
        <end position="388"/>
    </location>
</feature>
<feature type="compositionally biased region" description="Basic and acidic residues" evidence="1">
    <location>
        <begin position="674"/>
        <end position="683"/>
    </location>
</feature>